<dbReference type="Pfam" id="PF01048">
    <property type="entry name" value="PNP_UDP_1"/>
    <property type="match status" value="1"/>
</dbReference>
<sequence>MSSGAKRGLSQDSDDGPHPEPVKRLKTWGDSNGDGQERRHADYTVGWICALHIELAASRAMLDRQHRDLLKIANDPNEYVLGNIGAHNVVMACLPSGQYGTNNAAIVASNMRSSFPSIRVGLMVGIGGGVPSDGFDIRLGDVVVGTTVIQYDLGKILSGERVQRTGIPRVAPHDLLNAVSKLRALHESMPSEVPSVLQHMLHRHPKMAREYAYPSQYEDRLFYATYDHEHPADCNRCDPLKVQPRPLRESNNPEIHYGGVASGNQVVKDGRTRNRLAKELGVICFELEAAGMVDQFPCMTVRGICDYADSHKNKQWQRYAAATAAAYAKELLSTMAPSRIEAMPTVDAPETTPDDMQQKLQARRADLLELLRFEQLDSRHTSIKAAHRKTCEWLLKHEAYKDWLDPSKLPQHHGFLWISGKPGAGKSTLMKFVFGRTKKSLLAGKATASFFFHARGDELEKTIFGLYRSLLLQLLESFPDLQAVLDDLSLVPLNQTVCPTVEILKRLFRGAILSLGQRSLTCFVDALDECSEGQVEDMVRYFEDLGEEADENQIKLRICFSSRHYPHIRVKNGLKLTVEGQLGHKDDLEKYVRSYLGEVGSENYTKKIQDQILEKADGVFIWVVLVLDILNKEIRDGRLFAIENRLRQIPSKLSELFKDILLRDNNNMDDLLLCIQWILYAKRPLRRQEFYFAVLSGPNDGSLVPYNPEQFTADVMERFVVSSSKGLAETTKTKIETVQFIHESPWQASTVLSSADHTRYVN</sequence>
<feature type="domain" description="Nephrocystin 3-like N-terminal" evidence="4">
    <location>
        <begin position="390"/>
        <end position="563"/>
    </location>
</feature>
<evidence type="ECO:0000259" key="3">
    <source>
        <dbReference type="Pfam" id="PF01048"/>
    </source>
</evidence>
<dbReference type="PANTHER" id="PTHR46082">
    <property type="entry name" value="ATP/GTP-BINDING PROTEIN-RELATED"/>
    <property type="match status" value="1"/>
</dbReference>
<dbReference type="Pfam" id="PF24883">
    <property type="entry name" value="NPHP3_N"/>
    <property type="match status" value="1"/>
</dbReference>
<proteinExistence type="predicted"/>
<dbReference type="SUPFAM" id="SSF52540">
    <property type="entry name" value="P-loop containing nucleoside triphosphate hydrolases"/>
    <property type="match status" value="1"/>
</dbReference>
<dbReference type="Proteomes" id="UP001055172">
    <property type="component" value="Unassembled WGS sequence"/>
</dbReference>
<dbReference type="PANTHER" id="PTHR46082:SF11">
    <property type="entry name" value="AAA+ ATPASE DOMAIN-CONTAINING PROTEIN-RELATED"/>
    <property type="match status" value="1"/>
</dbReference>
<accession>A0AA37GK92</accession>
<dbReference type="SUPFAM" id="SSF53167">
    <property type="entry name" value="Purine and uridine phosphorylases"/>
    <property type="match status" value="1"/>
</dbReference>
<keyword evidence="6" id="KW-1185">Reference proteome</keyword>
<dbReference type="InterPro" id="IPR000845">
    <property type="entry name" value="Nucleoside_phosphorylase_d"/>
</dbReference>
<dbReference type="InterPro" id="IPR035994">
    <property type="entry name" value="Nucleoside_phosphorylase_sf"/>
</dbReference>
<dbReference type="InterPro" id="IPR027417">
    <property type="entry name" value="P-loop_NTPase"/>
</dbReference>
<dbReference type="EMBL" id="BPPX01000009">
    <property type="protein sequence ID" value="GJC82234.1"/>
    <property type="molecule type" value="Genomic_DNA"/>
</dbReference>
<protein>
    <submittedName>
        <fullName evidence="5">5'-methylthioadenosine/S-adenosylhomocysteine nucleosidase</fullName>
    </submittedName>
</protein>
<dbReference type="Gene3D" id="3.40.50.1580">
    <property type="entry name" value="Nucleoside phosphorylase domain"/>
    <property type="match status" value="1"/>
</dbReference>
<evidence type="ECO:0000256" key="1">
    <source>
        <dbReference type="ARBA" id="ARBA00022737"/>
    </source>
</evidence>
<feature type="domain" description="Nucleoside phosphorylase" evidence="3">
    <location>
        <begin position="76"/>
        <end position="331"/>
    </location>
</feature>
<gene>
    <name evidence="5" type="ORF">ColLi_05072</name>
</gene>
<dbReference type="AlphaFoldDB" id="A0AA37GK92"/>
<dbReference type="InterPro" id="IPR053137">
    <property type="entry name" value="NLR-like"/>
</dbReference>
<dbReference type="InterPro" id="IPR056884">
    <property type="entry name" value="NPHP3-like_N"/>
</dbReference>
<dbReference type="GO" id="GO:0009116">
    <property type="term" value="P:nucleoside metabolic process"/>
    <property type="evidence" value="ECO:0007669"/>
    <property type="project" value="InterPro"/>
</dbReference>
<dbReference type="Gene3D" id="3.40.50.300">
    <property type="entry name" value="P-loop containing nucleotide triphosphate hydrolases"/>
    <property type="match status" value="1"/>
</dbReference>
<evidence type="ECO:0000313" key="6">
    <source>
        <dbReference type="Proteomes" id="UP001055172"/>
    </source>
</evidence>
<reference evidence="5 6" key="1">
    <citation type="submission" date="2021-07" db="EMBL/GenBank/DDBJ databases">
        <title>Genome data of Colletotrichum spaethianum.</title>
        <authorList>
            <person name="Utami Y.D."/>
            <person name="Hiruma K."/>
        </authorList>
    </citation>
    <scope>NUCLEOTIDE SEQUENCE [LARGE SCALE GENOMIC DNA]</scope>
    <source>
        <strain evidence="5 6">MAFF 242679</strain>
    </source>
</reference>
<evidence type="ECO:0000259" key="4">
    <source>
        <dbReference type="Pfam" id="PF24883"/>
    </source>
</evidence>
<keyword evidence="1" id="KW-0677">Repeat</keyword>
<organism evidence="5 6">
    <name type="scientific">Colletotrichum liriopes</name>
    <dbReference type="NCBI Taxonomy" id="708192"/>
    <lineage>
        <taxon>Eukaryota</taxon>
        <taxon>Fungi</taxon>
        <taxon>Dikarya</taxon>
        <taxon>Ascomycota</taxon>
        <taxon>Pezizomycotina</taxon>
        <taxon>Sordariomycetes</taxon>
        <taxon>Hypocreomycetidae</taxon>
        <taxon>Glomerellales</taxon>
        <taxon>Glomerellaceae</taxon>
        <taxon>Colletotrichum</taxon>
        <taxon>Colletotrichum spaethianum species complex</taxon>
    </lineage>
</organism>
<name>A0AA37GK92_9PEZI</name>
<feature type="region of interest" description="Disordered" evidence="2">
    <location>
        <begin position="1"/>
        <end position="37"/>
    </location>
</feature>
<evidence type="ECO:0000313" key="5">
    <source>
        <dbReference type="EMBL" id="GJC82234.1"/>
    </source>
</evidence>
<dbReference type="GO" id="GO:0003824">
    <property type="term" value="F:catalytic activity"/>
    <property type="evidence" value="ECO:0007669"/>
    <property type="project" value="InterPro"/>
</dbReference>
<comment type="caution">
    <text evidence="5">The sequence shown here is derived from an EMBL/GenBank/DDBJ whole genome shotgun (WGS) entry which is preliminary data.</text>
</comment>
<evidence type="ECO:0000256" key="2">
    <source>
        <dbReference type="SAM" id="MobiDB-lite"/>
    </source>
</evidence>